<dbReference type="EMBL" id="PDCH01000002">
    <property type="protein sequence ID" value="RBP99740.1"/>
    <property type="molecule type" value="Genomic_DNA"/>
</dbReference>
<dbReference type="PANTHER" id="PTHR30146">
    <property type="entry name" value="LACI-RELATED TRANSCRIPTIONAL REPRESSOR"/>
    <property type="match status" value="1"/>
</dbReference>
<reference evidence="5 6" key="1">
    <citation type="submission" date="2017-10" db="EMBL/GenBank/DDBJ databases">
        <title>Bifidobacterium xylocopum sp. nov. and Bifidobacterium aemilianum sp. nov., from the carpenter bee (Xylocopa violacea) digestive tract.</title>
        <authorList>
            <person name="Alberoni D."/>
            <person name="Baffoni L."/>
            <person name="Di Gioia D."/>
            <person name="Gaggia F."/>
            <person name="Biavati B."/>
        </authorList>
    </citation>
    <scope>NUCLEOTIDE SEQUENCE [LARGE SCALE GENOMIC DNA]</scope>
    <source>
        <strain evidence="5 6">XV2</strain>
    </source>
</reference>
<dbReference type="PROSITE" id="PS00356">
    <property type="entry name" value="HTH_LACI_1"/>
    <property type="match status" value="1"/>
</dbReference>
<dbReference type="InterPro" id="IPR028082">
    <property type="entry name" value="Peripla_BP_I"/>
</dbReference>
<accession>A0A366KDF0</accession>
<keyword evidence="3" id="KW-0804">Transcription</keyword>
<dbReference type="Pfam" id="PF00356">
    <property type="entry name" value="LacI"/>
    <property type="match status" value="1"/>
</dbReference>
<evidence type="ECO:0000313" key="6">
    <source>
        <dbReference type="Proteomes" id="UP000252345"/>
    </source>
</evidence>
<name>A0A366KDF0_9BIFI</name>
<dbReference type="InterPro" id="IPR046335">
    <property type="entry name" value="LacI/GalR-like_sensor"/>
</dbReference>
<dbReference type="SMART" id="SM00354">
    <property type="entry name" value="HTH_LACI"/>
    <property type="match status" value="1"/>
</dbReference>
<dbReference type="Pfam" id="PF13377">
    <property type="entry name" value="Peripla_BP_3"/>
    <property type="match status" value="1"/>
</dbReference>
<dbReference type="PANTHER" id="PTHR30146:SF109">
    <property type="entry name" value="HTH-TYPE TRANSCRIPTIONAL REGULATOR GALS"/>
    <property type="match status" value="1"/>
</dbReference>
<dbReference type="Gene3D" id="1.10.260.40">
    <property type="entry name" value="lambda repressor-like DNA-binding domains"/>
    <property type="match status" value="1"/>
</dbReference>
<dbReference type="InterPro" id="IPR010982">
    <property type="entry name" value="Lambda_DNA-bd_dom_sf"/>
</dbReference>
<organism evidence="5 6">
    <name type="scientific">Bifidobacterium xylocopae</name>
    <dbReference type="NCBI Taxonomy" id="2493119"/>
    <lineage>
        <taxon>Bacteria</taxon>
        <taxon>Bacillati</taxon>
        <taxon>Actinomycetota</taxon>
        <taxon>Actinomycetes</taxon>
        <taxon>Bifidobacteriales</taxon>
        <taxon>Bifidobacteriaceae</taxon>
        <taxon>Bifidobacterium</taxon>
    </lineage>
</organism>
<dbReference type="RefSeq" id="WP_113852837.1">
    <property type="nucleotide sequence ID" value="NZ_PDCH01000002.1"/>
</dbReference>
<dbReference type="PROSITE" id="PS50932">
    <property type="entry name" value="HTH_LACI_2"/>
    <property type="match status" value="1"/>
</dbReference>
<dbReference type="GO" id="GO:0003700">
    <property type="term" value="F:DNA-binding transcription factor activity"/>
    <property type="evidence" value="ECO:0007669"/>
    <property type="project" value="TreeGrafter"/>
</dbReference>
<dbReference type="CDD" id="cd01574">
    <property type="entry name" value="PBP1_LacI"/>
    <property type="match status" value="1"/>
</dbReference>
<dbReference type="CDD" id="cd01392">
    <property type="entry name" value="HTH_LacI"/>
    <property type="match status" value="1"/>
</dbReference>
<keyword evidence="6" id="KW-1185">Reference proteome</keyword>
<evidence type="ECO:0000313" key="5">
    <source>
        <dbReference type="EMBL" id="RBP99740.1"/>
    </source>
</evidence>
<keyword evidence="2" id="KW-0238">DNA-binding</keyword>
<gene>
    <name evidence="5" type="ORF">CRD59_01470</name>
</gene>
<evidence type="ECO:0000259" key="4">
    <source>
        <dbReference type="PROSITE" id="PS50932"/>
    </source>
</evidence>
<evidence type="ECO:0000256" key="3">
    <source>
        <dbReference type="ARBA" id="ARBA00023163"/>
    </source>
</evidence>
<protein>
    <submittedName>
        <fullName evidence="5">LacI family transcriptional regulator</fullName>
    </submittedName>
</protein>
<keyword evidence="1" id="KW-0805">Transcription regulation</keyword>
<dbReference type="SUPFAM" id="SSF47413">
    <property type="entry name" value="lambda repressor-like DNA-binding domains"/>
    <property type="match status" value="1"/>
</dbReference>
<proteinExistence type="predicted"/>
<feature type="domain" description="HTH lacI-type" evidence="4">
    <location>
        <begin position="10"/>
        <end position="64"/>
    </location>
</feature>
<dbReference type="InterPro" id="IPR000843">
    <property type="entry name" value="HTH_LacI"/>
</dbReference>
<dbReference type="GO" id="GO:0000976">
    <property type="term" value="F:transcription cis-regulatory region binding"/>
    <property type="evidence" value="ECO:0007669"/>
    <property type="project" value="TreeGrafter"/>
</dbReference>
<sequence length="335" mass="36141">MQRKGKSRSVSIVDVARMAGVSHQTVSRVLNRPESVRPATLAAVEQAIASTGYHRNENARALKSAASNCIGILTPDTNEYGPSRILWEVEKAASEQGFFVKTALLRNTHSYDVSRSVDKLLGFDIAAIVIIATETWVESAVQAVVDLPIVSIGSSRVNTPGIAVVDVDQKLGVRMVLDHLVCQGAGRVDHIAGPKGWYSSEERLEGWLDAEARHHLTAGRLYRGDWSEASGYAAGCELALDLPDAVFAANDQMAMGLVRALYEKGISVPSKVLVAGFDDVTMCSYTIPALTSLRQDFSLIGRQAVSCVMSMVAGSSATRFLSRPQLIVRESTRHG</sequence>
<evidence type="ECO:0000256" key="1">
    <source>
        <dbReference type="ARBA" id="ARBA00023015"/>
    </source>
</evidence>
<evidence type="ECO:0000256" key="2">
    <source>
        <dbReference type="ARBA" id="ARBA00023125"/>
    </source>
</evidence>
<dbReference type="Proteomes" id="UP000252345">
    <property type="component" value="Unassembled WGS sequence"/>
</dbReference>
<dbReference type="SUPFAM" id="SSF53822">
    <property type="entry name" value="Periplasmic binding protein-like I"/>
    <property type="match status" value="1"/>
</dbReference>
<dbReference type="PRINTS" id="PR00036">
    <property type="entry name" value="HTHLACI"/>
</dbReference>
<dbReference type="AlphaFoldDB" id="A0A366KDF0"/>
<comment type="caution">
    <text evidence="5">The sequence shown here is derived from an EMBL/GenBank/DDBJ whole genome shotgun (WGS) entry which is preliminary data.</text>
</comment>
<dbReference type="Gene3D" id="3.40.50.2300">
    <property type="match status" value="2"/>
</dbReference>